<feature type="chain" id="PRO_5046134689" evidence="1">
    <location>
        <begin position="34"/>
        <end position="678"/>
    </location>
</feature>
<dbReference type="RefSeq" id="WP_114790168.1">
    <property type="nucleotide sequence ID" value="NZ_CP139960.1"/>
</dbReference>
<sequence>MKKKLLNKWTAALIIIVLAASCNRNFDIPPANADPEIDANLSIMELKTRYTAIGDFQRIEEEHIISGIVIADDRSGNFYKQIIIQDETGGIPVLLDANNVYTQYPVGRRVFILLKGMMLGDYGGTIQIGIDSSRSDDGRFLNLEGIPQTLFDQYIVKGSFNNIVTPKMVTPSDFTRTINDPLLSTLVQIGNTEFRSADVSKTYADPSINVSAVNFTLTTCEKQSIILRNSSYARFAAFTVPDGNGMITGIPGIFNGTMQLTIRDTTDVQFTGIRCNGQVPIPVIKSIADLKMYATGDSSIPLGVSIKGVVISNTKNEAAGNYRLQDASGGIQLRFTQDANPAAIAGDSLTVTVGGLSLSTYSGGLQVNEVNVVIKSGTGIVTPRPVTIADIKANQRAWESTLVTINDISITAGISNDIGANFTISDATGQLSTFVRNTAGITMPSAATSITGYVSLFQSGSAVAPLETQITLRAQSDFTGGTGGFFTALYDFRHVTEKSGTTDPGDPPAVEGVSFSSFSAVGVGANPSAGGRFSFTNWPLDTATGSDILKGVPDPNKYYEITVTPDNGKKFDISKISFTLQRSGTGIRQVVLRSGIDDYDANLAASISPLNDHLSVIGNNVFQVSDATTAAQDGCVVLPGAGFTNISAAISIRWYGFNAEARGGTFSIDNVKIEGVVR</sequence>
<evidence type="ECO:0000313" key="4">
    <source>
        <dbReference type="Proteomes" id="UP001325680"/>
    </source>
</evidence>
<protein>
    <submittedName>
        <fullName evidence="3">DUF5689 domain-containing protein</fullName>
    </submittedName>
</protein>
<reference evidence="3 4" key="1">
    <citation type="submission" date="2023-12" db="EMBL/GenBank/DDBJ databases">
        <title>Genome sequencing and assembly of bacterial species from a model synthetic community.</title>
        <authorList>
            <person name="Hogle S.L."/>
        </authorList>
    </citation>
    <scope>NUCLEOTIDE SEQUENCE [LARGE SCALE GENOMIC DNA]</scope>
    <source>
        <strain evidence="3 4">HAMBI_3031</strain>
    </source>
</reference>
<dbReference type="EMBL" id="CP139960">
    <property type="protein sequence ID" value="WQD36540.1"/>
    <property type="molecule type" value="Genomic_DNA"/>
</dbReference>
<evidence type="ECO:0000259" key="2">
    <source>
        <dbReference type="Pfam" id="PF18942"/>
    </source>
</evidence>
<feature type="domain" description="DUF5689" evidence="2">
    <location>
        <begin position="285"/>
        <end position="477"/>
    </location>
</feature>
<accession>A0ABZ0W364</accession>
<dbReference type="Proteomes" id="UP001325680">
    <property type="component" value="Chromosome"/>
</dbReference>
<evidence type="ECO:0000313" key="3">
    <source>
        <dbReference type="EMBL" id="WQD36540.1"/>
    </source>
</evidence>
<name>A0ABZ0W364_9BACT</name>
<dbReference type="InterPro" id="IPR043744">
    <property type="entry name" value="DUF5689"/>
</dbReference>
<keyword evidence="4" id="KW-1185">Reference proteome</keyword>
<dbReference type="PROSITE" id="PS51257">
    <property type="entry name" value="PROKAR_LIPOPROTEIN"/>
    <property type="match status" value="1"/>
</dbReference>
<feature type="signal peptide" evidence="1">
    <location>
        <begin position="1"/>
        <end position="33"/>
    </location>
</feature>
<organism evidence="3 4">
    <name type="scientific">Niabella yanshanensis</name>
    <dbReference type="NCBI Taxonomy" id="577386"/>
    <lineage>
        <taxon>Bacteria</taxon>
        <taxon>Pseudomonadati</taxon>
        <taxon>Bacteroidota</taxon>
        <taxon>Chitinophagia</taxon>
        <taxon>Chitinophagales</taxon>
        <taxon>Chitinophagaceae</taxon>
        <taxon>Niabella</taxon>
    </lineage>
</organism>
<proteinExistence type="predicted"/>
<gene>
    <name evidence="3" type="ORF">U0035_12770</name>
</gene>
<feature type="domain" description="DUF5689" evidence="2">
    <location>
        <begin position="39"/>
        <end position="268"/>
    </location>
</feature>
<evidence type="ECO:0000256" key="1">
    <source>
        <dbReference type="SAM" id="SignalP"/>
    </source>
</evidence>
<dbReference type="Pfam" id="PF18942">
    <property type="entry name" value="DUF5689"/>
    <property type="match status" value="2"/>
</dbReference>
<keyword evidence="1" id="KW-0732">Signal</keyword>